<gene>
    <name evidence="1" type="ORF">ACFOLH_19230</name>
</gene>
<dbReference type="EMBL" id="JBHRWW010000026">
    <property type="protein sequence ID" value="MFC3690486.1"/>
    <property type="molecule type" value="Genomic_DNA"/>
</dbReference>
<reference evidence="2" key="1">
    <citation type="journal article" date="2019" name="Int. J. Syst. Evol. Microbiol.">
        <title>The Global Catalogue of Microorganisms (GCM) 10K type strain sequencing project: providing services to taxonomists for standard genome sequencing and annotation.</title>
        <authorList>
            <consortium name="The Broad Institute Genomics Platform"/>
            <consortium name="The Broad Institute Genome Sequencing Center for Infectious Disease"/>
            <person name="Wu L."/>
            <person name="Ma J."/>
        </authorList>
    </citation>
    <scope>NUCLEOTIDE SEQUENCE [LARGE SCALE GENOMIC DNA]</scope>
    <source>
        <strain evidence="2">NCAIM B.02333</strain>
    </source>
</reference>
<proteinExistence type="predicted"/>
<dbReference type="Proteomes" id="UP001595685">
    <property type="component" value="Unassembled WGS sequence"/>
</dbReference>
<evidence type="ECO:0000313" key="1">
    <source>
        <dbReference type="EMBL" id="MFC3690486.1"/>
    </source>
</evidence>
<dbReference type="RefSeq" id="WP_340291854.1">
    <property type="nucleotide sequence ID" value="NZ_JBBEOI010000051.1"/>
</dbReference>
<accession>A0ABV7WN95</accession>
<protein>
    <submittedName>
        <fullName evidence="1">Uncharacterized protein</fullName>
    </submittedName>
</protein>
<evidence type="ECO:0000313" key="2">
    <source>
        <dbReference type="Proteomes" id="UP001595685"/>
    </source>
</evidence>
<name>A0ABV7WN95_9MICO</name>
<sequence>MDEVLEATLRMALTAAGRLAELAARDYERAARSQQAVTEAEVQHLQARLVAERSAARVEPPPVRSNGFATQDHVLAATHQARPAIATVETLANGGASQSQRLIPLSGERRNWALRRGPRTAMGQALASDE</sequence>
<comment type="caution">
    <text evidence="1">The sequence shown here is derived from an EMBL/GenBank/DDBJ whole genome shotgun (WGS) entry which is preliminary data.</text>
</comment>
<organism evidence="1 2">
    <name type="scientific">Aquipuribacter hungaricus</name>
    <dbReference type="NCBI Taxonomy" id="545624"/>
    <lineage>
        <taxon>Bacteria</taxon>
        <taxon>Bacillati</taxon>
        <taxon>Actinomycetota</taxon>
        <taxon>Actinomycetes</taxon>
        <taxon>Micrococcales</taxon>
        <taxon>Intrasporangiaceae</taxon>
        <taxon>Aquipuribacter</taxon>
    </lineage>
</organism>
<keyword evidence="2" id="KW-1185">Reference proteome</keyword>